<dbReference type="Proteomes" id="UP000829685">
    <property type="component" value="Unassembled WGS sequence"/>
</dbReference>
<dbReference type="InterPro" id="IPR002018">
    <property type="entry name" value="CarbesteraseB"/>
</dbReference>
<evidence type="ECO:0000256" key="2">
    <source>
        <dbReference type="ARBA" id="ARBA00022801"/>
    </source>
</evidence>
<comment type="caution">
    <text evidence="5">The sequence shown here is derived from an EMBL/GenBank/DDBJ whole genome shotgun (WGS) entry which is preliminary data.</text>
</comment>
<reference evidence="5" key="1">
    <citation type="submission" date="2021-03" db="EMBL/GenBank/DDBJ databases">
        <title>Revisited historic fungal species revealed as producer of novel bioactive compounds through whole genome sequencing and comparative genomics.</title>
        <authorList>
            <person name="Vignolle G.A."/>
            <person name="Hochenegger N."/>
            <person name="Mach R.L."/>
            <person name="Mach-Aigner A.R."/>
            <person name="Javad Rahimi M."/>
            <person name="Salim K.A."/>
            <person name="Chan C.M."/>
            <person name="Lim L.B.L."/>
            <person name="Cai F."/>
            <person name="Druzhinina I.S."/>
            <person name="U'Ren J.M."/>
            <person name="Derntl C."/>
        </authorList>
    </citation>
    <scope>NUCLEOTIDE SEQUENCE</scope>
    <source>
        <strain evidence="5">TUCIM 5799</strain>
    </source>
</reference>
<dbReference type="InterPro" id="IPR050309">
    <property type="entry name" value="Type-B_Carboxylest/Lipase"/>
</dbReference>
<keyword evidence="6" id="KW-1185">Reference proteome</keyword>
<evidence type="ECO:0000256" key="3">
    <source>
        <dbReference type="RuleBase" id="RU361235"/>
    </source>
</evidence>
<sequence length="456" mass="48172">MRLLDTKQRIKVSLLLSQYVGVAFSSAAPEIDLDFGSFRGTNELANVDSFLGIPFAQAGRFENPIMVSAANKLEGIQDASKYGSQCPQGATASVPTEGLAELGPVLQAIGLLTARGTPAQDEDCLSINIQAPSGTSAGANLPVLFWIHGGGFSTGASAISSNTTSLSDAVYQGGKLVNFSVEIGQPVIFVSANYRLSLWGFLASQEVTDAGVGNLGLKDQRMALQWVQKYIAQFGGDPGKVTLFGESAGSLSAATHMVLNDGDTEGLFRGAIMFSGGALKLRDYSSSQGTFDQVVSDVGCTGSQDPLSCLKNASYSDLAASAQQFPGLISYAGSYNPFLPRPDGDFLKQSPHSSIREGKVADIPYMIGDVEDEGTLFSLVAQLNTTTDDEFVKYFTNTFPEVSTEQLEAFTSLYANLTEESGTQTLGPQYRKLAAAIGDILVSKSCLSHVVTSDVL</sequence>
<dbReference type="Pfam" id="PF00135">
    <property type="entry name" value="COesterase"/>
    <property type="match status" value="1"/>
</dbReference>
<dbReference type="PANTHER" id="PTHR11559">
    <property type="entry name" value="CARBOXYLESTERASE"/>
    <property type="match status" value="1"/>
</dbReference>
<comment type="similarity">
    <text evidence="1 3">Belongs to the type-B carboxylesterase/lipase family.</text>
</comment>
<dbReference type="PROSITE" id="PS00122">
    <property type="entry name" value="CARBOXYLESTERASE_B_1"/>
    <property type="match status" value="1"/>
</dbReference>
<name>A0A9P9WQ56_9PEZI</name>
<dbReference type="InterPro" id="IPR019826">
    <property type="entry name" value="Carboxylesterase_B_AS"/>
</dbReference>
<dbReference type="EMBL" id="JAFIMR010000009">
    <property type="protein sequence ID" value="KAI1874651.1"/>
    <property type="molecule type" value="Genomic_DNA"/>
</dbReference>
<dbReference type="Gene3D" id="3.40.50.1820">
    <property type="entry name" value="alpha/beta hydrolase"/>
    <property type="match status" value="1"/>
</dbReference>
<accession>A0A9P9WQ56</accession>
<feature type="domain" description="Carboxylesterase type B" evidence="4">
    <location>
        <begin position="29"/>
        <end position="445"/>
    </location>
</feature>
<dbReference type="GO" id="GO:0016787">
    <property type="term" value="F:hydrolase activity"/>
    <property type="evidence" value="ECO:0007669"/>
    <property type="project" value="UniProtKB-KW"/>
</dbReference>
<keyword evidence="2 3" id="KW-0378">Hydrolase</keyword>
<protein>
    <recommendedName>
        <fullName evidence="3">Carboxylic ester hydrolase</fullName>
        <ecNumber evidence="3">3.1.1.-</ecNumber>
    </recommendedName>
</protein>
<gene>
    <name evidence="5" type="ORF">JX265_004859</name>
</gene>
<evidence type="ECO:0000313" key="6">
    <source>
        <dbReference type="Proteomes" id="UP000829685"/>
    </source>
</evidence>
<evidence type="ECO:0000256" key="1">
    <source>
        <dbReference type="ARBA" id="ARBA00005964"/>
    </source>
</evidence>
<evidence type="ECO:0000313" key="5">
    <source>
        <dbReference type="EMBL" id="KAI1874651.1"/>
    </source>
</evidence>
<organism evidence="5 6">
    <name type="scientific">Neoarthrinium moseri</name>
    <dbReference type="NCBI Taxonomy" id="1658444"/>
    <lineage>
        <taxon>Eukaryota</taxon>
        <taxon>Fungi</taxon>
        <taxon>Dikarya</taxon>
        <taxon>Ascomycota</taxon>
        <taxon>Pezizomycotina</taxon>
        <taxon>Sordariomycetes</taxon>
        <taxon>Xylariomycetidae</taxon>
        <taxon>Amphisphaeriales</taxon>
        <taxon>Apiosporaceae</taxon>
        <taxon>Neoarthrinium</taxon>
    </lineage>
</organism>
<evidence type="ECO:0000259" key="4">
    <source>
        <dbReference type="Pfam" id="PF00135"/>
    </source>
</evidence>
<dbReference type="SUPFAM" id="SSF53474">
    <property type="entry name" value="alpha/beta-Hydrolases"/>
    <property type="match status" value="1"/>
</dbReference>
<proteinExistence type="inferred from homology"/>
<dbReference type="EC" id="3.1.1.-" evidence="3"/>
<dbReference type="InterPro" id="IPR029058">
    <property type="entry name" value="AB_hydrolase_fold"/>
</dbReference>
<dbReference type="AlphaFoldDB" id="A0A9P9WQ56"/>